<evidence type="ECO:0000313" key="2">
    <source>
        <dbReference type="Proteomes" id="UP000076738"/>
    </source>
</evidence>
<accession>A0A167QMD8</accession>
<evidence type="ECO:0000313" key="1">
    <source>
        <dbReference type="EMBL" id="KZP00069.1"/>
    </source>
</evidence>
<keyword evidence="2" id="KW-1185">Reference proteome</keyword>
<reference evidence="1 2" key="1">
    <citation type="journal article" date="2016" name="Mol. Biol. Evol.">
        <title>Comparative Genomics of Early-Diverging Mushroom-Forming Fungi Provides Insights into the Origins of Lignocellulose Decay Capabilities.</title>
        <authorList>
            <person name="Nagy L.G."/>
            <person name="Riley R."/>
            <person name="Tritt A."/>
            <person name="Adam C."/>
            <person name="Daum C."/>
            <person name="Floudas D."/>
            <person name="Sun H."/>
            <person name="Yadav J.S."/>
            <person name="Pangilinan J."/>
            <person name="Larsson K.H."/>
            <person name="Matsuura K."/>
            <person name="Barry K."/>
            <person name="Labutti K."/>
            <person name="Kuo R."/>
            <person name="Ohm R.A."/>
            <person name="Bhattacharya S.S."/>
            <person name="Shirouzu T."/>
            <person name="Yoshinaga Y."/>
            <person name="Martin F.M."/>
            <person name="Grigoriev I.V."/>
            <person name="Hibbett D.S."/>
        </authorList>
    </citation>
    <scope>NUCLEOTIDE SEQUENCE [LARGE SCALE GENOMIC DNA]</scope>
    <source>
        <strain evidence="1 2">TUFC12733</strain>
    </source>
</reference>
<sequence length="177" mass="19605">MPAGSCPLSQIFFISFPLRDDSWTVTVKGCFVGSALRFSPKLINLARRRLVRNSGDGFAGHPACRKGCRRITEQWGLPDARSVLFASVALERQCDVVASGRKTGSAVHPMTPYQHLTHYDWKWMLWGRTGCRLTRNSTCGPRPAKEWCAVPHAIPEQGLHASGPNALMSRENADLIT</sequence>
<dbReference type="Proteomes" id="UP000076738">
    <property type="component" value="Unassembled WGS sequence"/>
</dbReference>
<name>A0A167QMD8_CALVF</name>
<gene>
    <name evidence="1" type="ORF">CALVIDRAFT_321215</name>
</gene>
<protein>
    <submittedName>
        <fullName evidence="1">Uncharacterized protein</fullName>
    </submittedName>
</protein>
<proteinExistence type="predicted"/>
<dbReference type="EMBL" id="KV417270">
    <property type="protein sequence ID" value="KZP00069.1"/>
    <property type="molecule type" value="Genomic_DNA"/>
</dbReference>
<organism evidence="1 2">
    <name type="scientific">Calocera viscosa (strain TUFC12733)</name>
    <dbReference type="NCBI Taxonomy" id="1330018"/>
    <lineage>
        <taxon>Eukaryota</taxon>
        <taxon>Fungi</taxon>
        <taxon>Dikarya</taxon>
        <taxon>Basidiomycota</taxon>
        <taxon>Agaricomycotina</taxon>
        <taxon>Dacrymycetes</taxon>
        <taxon>Dacrymycetales</taxon>
        <taxon>Dacrymycetaceae</taxon>
        <taxon>Calocera</taxon>
    </lineage>
</organism>
<dbReference type="AlphaFoldDB" id="A0A167QMD8"/>